<evidence type="ECO:0000313" key="5">
    <source>
        <dbReference type="Proteomes" id="UP000441354"/>
    </source>
</evidence>
<feature type="transmembrane region" description="Helical" evidence="2">
    <location>
        <begin position="170"/>
        <end position="189"/>
    </location>
</feature>
<feature type="transmembrane region" description="Helical" evidence="2">
    <location>
        <begin position="52"/>
        <end position="72"/>
    </location>
</feature>
<accession>A0A7V7RM52</accession>
<organism evidence="4 5">
    <name type="scientific">Bacillus mesophilum</name>
    <dbReference type="NCBI Taxonomy" id="1071718"/>
    <lineage>
        <taxon>Bacteria</taxon>
        <taxon>Bacillati</taxon>
        <taxon>Bacillota</taxon>
        <taxon>Bacilli</taxon>
        <taxon>Bacillales</taxon>
        <taxon>Bacillaceae</taxon>
        <taxon>Bacillus</taxon>
    </lineage>
</organism>
<evidence type="ECO:0000256" key="2">
    <source>
        <dbReference type="SAM" id="Phobius"/>
    </source>
</evidence>
<dbReference type="RefSeq" id="WP_151574434.1">
    <property type="nucleotide sequence ID" value="NZ_WBOT01000003.1"/>
</dbReference>
<dbReference type="Pfam" id="PF09335">
    <property type="entry name" value="VTT_dom"/>
    <property type="match status" value="1"/>
</dbReference>
<name>A0A7V7RM52_9BACI</name>
<comment type="caution">
    <text evidence="4">The sequence shown here is derived from an EMBL/GenBank/DDBJ whole genome shotgun (WGS) entry which is preliminary data.</text>
</comment>
<evidence type="ECO:0000256" key="1">
    <source>
        <dbReference type="ARBA" id="ARBA00010792"/>
    </source>
</evidence>
<evidence type="ECO:0000259" key="3">
    <source>
        <dbReference type="Pfam" id="PF09335"/>
    </source>
</evidence>
<dbReference type="PANTHER" id="PTHR42709">
    <property type="entry name" value="ALKALINE PHOSPHATASE LIKE PROTEIN"/>
    <property type="match status" value="1"/>
</dbReference>
<dbReference type="InterPro" id="IPR051311">
    <property type="entry name" value="DedA_domain"/>
</dbReference>
<dbReference type="GO" id="GO:0005886">
    <property type="term" value="C:plasma membrane"/>
    <property type="evidence" value="ECO:0007669"/>
    <property type="project" value="TreeGrafter"/>
</dbReference>
<dbReference type="AlphaFoldDB" id="A0A7V7RM52"/>
<keyword evidence="2" id="KW-0472">Membrane</keyword>
<dbReference type="EMBL" id="WBOT01000003">
    <property type="protein sequence ID" value="KAB2332971.1"/>
    <property type="molecule type" value="Genomic_DNA"/>
</dbReference>
<reference evidence="4 5" key="1">
    <citation type="journal article" date="2014" name="Arch. Microbiol.">
        <title>Bacillus mesophilum sp. nov., strain IITR-54T, a novel 4-chlorobiphenyl dechlorinating bacterium.</title>
        <authorList>
            <person name="Manickam N."/>
            <person name="Singh N.K."/>
            <person name="Bajaj A."/>
            <person name="Kumar R.M."/>
            <person name="Kaur G."/>
            <person name="Kaur N."/>
            <person name="Bala M."/>
            <person name="Kumar A."/>
            <person name="Mayilraj S."/>
        </authorList>
    </citation>
    <scope>NUCLEOTIDE SEQUENCE [LARGE SCALE GENOMIC DNA]</scope>
    <source>
        <strain evidence="4 5">IITR-54</strain>
    </source>
</reference>
<keyword evidence="2" id="KW-1133">Transmembrane helix</keyword>
<keyword evidence="5" id="KW-1185">Reference proteome</keyword>
<keyword evidence="2" id="KW-0812">Transmembrane</keyword>
<dbReference type="Proteomes" id="UP000441354">
    <property type="component" value="Unassembled WGS sequence"/>
</dbReference>
<dbReference type="InterPro" id="IPR032816">
    <property type="entry name" value="VTT_dom"/>
</dbReference>
<gene>
    <name evidence="4" type="ORF">F7732_12915</name>
</gene>
<proteinExistence type="inferred from homology"/>
<dbReference type="PANTHER" id="PTHR42709:SF9">
    <property type="entry name" value="ALKALINE PHOSPHATASE LIKE PROTEIN"/>
    <property type="match status" value="1"/>
</dbReference>
<evidence type="ECO:0000313" key="4">
    <source>
        <dbReference type="EMBL" id="KAB2332971.1"/>
    </source>
</evidence>
<sequence>MELEVILDMIENNGYIGLFIWLWVGVFVFPVPNEVITMTVGLASSLGVLHPAGAFAAVYGGIVAALTTAYTLGRVIGRPLLSYFEKRERFSKPIQKSMKIMDQYHALSLSISYFIPGVRNFLPFLYGFSKLPYKTFALFAYSGALLWLSIVFPLGLLFGDHIETIVAHEQEILILLGIILLFFVSFKLIRRKRIKKREKMT</sequence>
<protein>
    <submittedName>
        <fullName evidence="4">DedA family protein</fullName>
    </submittedName>
</protein>
<feature type="transmembrane region" description="Helical" evidence="2">
    <location>
        <begin position="136"/>
        <end position="158"/>
    </location>
</feature>
<comment type="similarity">
    <text evidence="1">Belongs to the DedA family.</text>
</comment>
<dbReference type="OrthoDB" id="9782291at2"/>
<feature type="transmembrane region" description="Helical" evidence="2">
    <location>
        <begin position="12"/>
        <end position="32"/>
    </location>
</feature>
<feature type="domain" description="VTT" evidence="3">
    <location>
        <begin position="31"/>
        <end position="153"/>
    </location>
</feature>